<dbReference type="Proteomes" id="UP000192582">
    <property type="component" value="Unassembled WGS sequence"/>
</dbReference>
<evidence type="ECO:0000313" key="1">
    <source>
        <dbReference type="EMBL" id="SMB82554.1"/>
    </source>
</evidence>
<gene>
    <name evidence="1" type="ORF">SAMN00790413_04059</name>
</gene>
<protein>
    <submittedName>
        <fullName evidence="1">Uncharacterized protein</fullName>
    </submittedName>
</protein>
<keyword evidence="2" id="KW-1185">Reference proteome</keyword>
<reference evidence="1 2" key="1">
    <citation type="submission" date="2017-04" db="EMBL/GenBank/DDBJ databases">
        <authorList>
            <person name="Afonso C.L."/>
            <person name="Miller P.J."/>
            <person name="Scott M.A."/>
            <person name="Spackman E."/>
            <person name="Goraichik I."/>
            <person name="Dimitrov K.M."/>
            <person name="Suarez D.L."/>
            <person name="Swayne D.E."/>
        </authorList>
    </citation>
    <scope>NUCLEOTIDE SEQUENCE [LARGE SCALE GENOMIC DNA]</scope>
    <source>
        <strain evidence="1 2">KR-140</strain>
    </source>
</reference>
<sequence length="80" mass="8907">MAKFVKDVWGRYINVDVIQYLDLSTTLETPVIYAYLSIKMPVPDAQEGEVRNVVVLEQFGSGVSPAQVQSALEALVQQLH</sequence>
<dbReference type="EMBL" id="FWWU01000006">
    <property type="protein sequence ID" value="SMB82554.1"/>
    <property type="molecule type" value="Genomic_DNA"/>
</dbReference>
<accession>A0A1W1UPB9</accession>
<proteinExistence type="predicted"/>
<dbReference type="AlphaFoldDB" id="A0A1W1UPB9"/>
<name>A0A1W1UPB9_9DEIO</name>
<dbReference type="RefSeq" id="WP_084046210.1">
    <property type="nucleotide sequence ID" value="NZ_FWWU01000006.1"/>
</dbReference>
<organism evidence="1 2">
    <name type="scientific">Deinococcus hopiensis KR-140</name>
    <dbReference type="NCBI Taxonomy" id="695939"/>
    <lineage>
        <taxon>Bacteria</taxon>
        <taxon>Thermotogati</taxon>
        <taxon>Deinococcota</taxon>
        <taxon>Deinococci</taxon>
        <taxon>Deinococcales</taxon>
        <taxon>Deinococcaceae</taxon>
        <taxon>Deinococcus</taxon>
    </lineage>
</organism>
<evidence type="ECO:0000313" key="2">
    <source>
        <dbReference type="Proteomes" id="UP000192582"/>
    </source>
</evidence>